<proteinExistence type="predicted"/>
<dbReference type="AlphaFoldDB" id="A0A9J6EYG3"/>
<feature type="region of interest" description="Disordered" evidence="1">
    <location>
        <begin position="134"/>
        <end position="174"/>
    </location>
</feature>
<name>A0A9J6EYG3_RHIMP</name>
<evidence type="ECO:0000313" key="2">
    <source>
        <dbReference type="EMBL" id="KAH8039550.1"/>
    </source>
</evidence>
<sequence>MWRIGMIKKSALEIYRTIKQEIAKERIYDNTRGSSLLFEARTGVLRTKTYQAKHEELLRFQLRVLSLITLVLSKVQLPVSSQLAACSHLEPDLWSLLPEALAALLLGSQSCWRDVINMIRDLEESIKILAAEERGTPSTTPSAECRVMAKRSPRTPMRHHQRADSIESSGSSDDEVAEGKVLEWLSEMLALEVPTDVHQLLLSCACRLRFTPEYGSIWTQLLPGPLA</sequence>
<evidence type="ECO:0000256" key="1">
    <source>
        <dbReference type="SAM" id="MobiDB-lite"/>
    </source>
</evidence>
<dbReference type="Proteomes" id="UP000821866">
    <property type="component" value="Chromosome 1"/>
</dbReference>
<gene>
    <name evidence="2" type="ORF">HPB51_007452</name>
</gene>
<keyword evidence="3" id="KW-1185">Reference proteome</keyword>
<dbReference type="VEuPathDB" id="VectorBase:LOC119168526"/>
<reference evidence="2" key="2">
    <citation type="submission" date="2021-09" db="EMBL/GenBank/DDBJ databases">
        <authorList>
            <person name="Jia N."/>
            <person name="Wang J."/>
            <person name="Shi W."/>
            <person name="Du L."/>
            <person name="Sun Y."/>
            <person name="Zhan W."/>
            <person name="Jiang J."/>
            <person name="Wang Q."/>
            <person name="Zhang B."/>
            <person name="Ji P."/>
            <person name="Sakyi L.B."/>
            <person name="Cui X."/>
            <person name="Yuan T."/>
            <person name="Jiang B."/>
            <person name="Yang W."/>
            <person name="Lam T.T.-Y."/>
            <person name="Chang Q."/>
            <person name="Ding S."/>
            <person name="Wang X."/>
            <person name="Zhu J."/>
            <person name="Ruan X."/>
            <person name="Zhao L."/>
            <person name="Wei J."/>
            <person name="Que T."/>
            <person name="Du C."/>
            <person name="Cheng J."/>
            <person name="Dai P."/>
            <person name="Han X."/>
            <person name="Huang E."/>
            <person name="Gao Y."/>
            <person name="Liu J."/>
            <person name="Shao H."/>
            <person name="Ye R."/>
            <person name="Li L."/>
            <person name="Wei W."/>
            <person name="Wang X."/>
            <person name="Wang C."/>
            <person name="Huo Q."/>
            <person name="Li W."/>
            <person name="Guo W."/>
            <person name="Chen H."/>
            <person name="Chen S."/>
            <person name="Zhou L."/>
            <person name="Zhou L."/>
            <person name="Ni X."/>
            <person name="Tian J."/>
            <person name="Zhou Y."/>
            <person name="Sheng Y."/>
            <person name="Liu T."/>
            <person name="Pan Y."/>
            <person name="Xia L."/>
            <person name="Li J."/>
            <person name="Zhao F."/>
            <person name="Cao W."/>
        </authorList>
    </citation>
    <scope>NUCLEOTIDE SEQUENCE</scope>
    <source>
        <strain evidence="2">Rmic-2018</strain>
        <tissue evidence="2">Larvae</tissue>
    </source>
</reference>
<feature type="compositionally biased region" description="Basic residues" evidence="1">
    <location>
        <begin position="148"/>
        <end position="161"/>
    </location>
</feature>
<accession>A0A9J6EYG3</accession>
<reference evidence="2" key="1">
    <citation type="journal article" date="2020" name="Cell">
        <title>Large-Scale Comparative Analyses of Tick Genomes Elucidate Their Genetic Diversity and Vector Capacities.</title>
        <authorList>
            <consortium name="Tick Genome and Microbiome Consortium (TIGMIC)"/>
            <person name="Jia N."/>
            <person name="Wang J."/>
            <person name="Shi W."/>
            <person name="Du L."/>
            <person name="Sun Y."/>
            <person name="Zhan W."/>
            <person name="Jiang J.F."/>
            <person name="Wang Q."/>
            <person name="Zhang B."/>
            <person name="Ji P."/>
            <person name="Bell-Sakyi L."/>
            <person name="Cui X.M."/>
            <person name="Yuan T.T."/>
            <person name="Jiang B.G."/>
            <person name="Yang W.F."/>
            <person name="Lam T.T."/>
            <person name="Chang Q.C."/>
            <person name="Ding S.J."/>
            <person name="Wang X.J."/>
            <person name="Zhu J.G."/>
            <person name="Ruan X.D."/>
            <person name="Zhao L."/>
            <person name="Wei J.T."/>
            <person name="Ye R.Z."/>
            <person name="Que T.C."/>
            <person name="Du C.H."/>
            <person name="Zhou Y.H."/>
            <person name="Cheng J.X."/>
            <person name="Dai P.F."/>
            <person name="Guo W.B."/>
            <person name="Han X.H."/>
            <person name="Huang E.J."/>
            <person name="Li L.F."/>
            <person name="Wei W."/>
            <person name="Gao Y.C."/>
            <person name="Liu J.Z."/>
            <person name="Shao H.Z."/>
            <person name="Wang X."/>
            <person name="Wang C.C."/>
            <person name="Yang T.C."/>
            <person name="Huo Q.B."/>
            <person name="Li W."/>
            <person name="Chen H.Y."/>
            <person name="Chen S.E."/>
            <person name="Zhou L.G."/>
            <person name="Ni X.B."/>
            <person name="Tian J.H."/>
            <person name="Sheng Y."/>
            <person name="Liu T."/>
            <person name="Pan Y.S."/>
            <person name="Xia L.Y."/>
            <person name="Li J."/>
            <person name="Zhao F."/>
            <person name="Cao W.C."/>
        </authorList>
    </citation>
    <scope>NUCLEOTIDE SEQUENCE</scope>
    <source>
        <strain evidence="2">Rmic-2018</strain>
    </source>
</reference>
<comment type="caution">
    <text evidence="2">The sequence shown here is derived from an EMBL/GenBank/DDBJ whole genome shotgun (WGS) entry which is preliminary data.</text>
</comment>
<organism evidence="2 3">
    <name type="scientific">Rhipicephalus microplus</name>
    <name type="common">Cattle tick</name>
    <name type="synonym">Boophilus microplus</name>
    <dbReference type="NCBI Taxonomy" id="6941"/>
    <lineage>
        <taxon>Eukaryota</taxon>
        <taxon>Metazoa</taxon>
        <taxon>Ecdysozoa</taxon>
        <taxon>Arthropoda</taxon>
        <taxon>Chelicerata</taxon>
        <taxon>Arachnida</taxon>
        <taxon>Acari</taxon>
        <taxon>Parasitiformes</taxon>
        <taxon>Ixodida</taxon>
        <taxon>Ixodoidea</taxon>
        <taxon>Ixodidae</taxon>
        <taxon>Rhipicephalinae</taxon>
        <taxon>Rhipicephalus</taxon>
        <taxon>Boophilus</taxon>
    </lineage>
</organism>
<dbReference type="EMBL" id="JABSTU010000001">
    <property type="protein sequence ID" value="KAH8039550.1"/>
    <property type="molecule type" value="Genomic_DNA"/>
</dbReference>
<evidence type="ECO:0000313" key="3">
    <source>
        <dbReference type="Proteomes" id="UP000821866"/>
    </source>
</evidence>
<protein>
    <submittedName>
        <fullName evidence="2">Uncharacterized protein</fullName>
    </submittedName>
</protein>